<feature type="compositionally biased region" description="Polar residues" evidence="1">
    <location>
        <begin position="41"/>
        <end position="59"/>
    </location>
</feature>
<evidence type="ECO:0000313" key="2">
    <source>
        <dbReference type="EMBL" id="CAA7260775.1"/>
    </source>
</evidence>
<feature type="region of interest" description="Disordered" evidence="1">
    <location>
        <begin position="21"/>
        <end position="63"/>
    </location>
</feature>
<sequence>MPDIISWQDWILSGGVYDSVSDSFRRDPPSRNDVDDVQPLPQLQSTMSAGNTGSESSGGHTLALNEDVISQILEATWASPSWKACQMEGTSWDGTAEENIQNYVSSIGVEDPDSNREQP</sequence>
<name>A0A8S0VQQ3_CYCAE</name>
<evidence type="ECO:0000313" key="3">
    <source>
        <dbReference type="Proteomes" id="UP000467700"/>
    </source>
</evidence>
<organism evidence="2 3">
    <name type="scientific">Cyclocybe aegerita</name>
    <name type="common">Black poplar mushroom</name>
    <name type="synonym">Agrocybe aegerita</name>
    <dbReference type="NCBI Taxonomy" id="1973307"/>
    <lineage>
        <taxon>Eukaryota</taxon>
        <taxon>Fungi</taxon>
        <taxon>Dikarya</taxon>
        <taxon>Basidiomycota</taxon>
        <taxon>Agaricomycotina</taxon>
        <taxon>Agaricomycetes</taxon>
        <taxon>Agaricomycetidae</taxon>
        <taxon>Agaricales</taxon>
        <taxon>Agaricineae</taxon>
        <taxon>Bolbitiaceae</taxon>
        <taxon>Cyclocybe</taxon>
    </lineage>
</organism>
<keyword evidence="3" id="KW-1185">Reference proteome</keyword>
<dbReference type="AlphaFoldDB" id="A0A8S0VQQ3"/>
<proteinExistence type="predicted"/>
<reference evidence="2 3" key="1">
    <citation type="submission" date="2020-01" db="EMBL/GenBank/DDBJ databases">
        <authorList>
            <person name="Gupta K D."/>
        </authorList>
    </citation>
    <scope>NUCLEOTIDE SEQUENCE [LARGE SCALE GENOMIC DNA]</scope>
</reference>
<evidence type="ECO:0000256" key="1">
    <source>
        <dbReference type="SAM" id="MobiDB-lite"/>
    </source>
</evidence>
<gene>
    <name evidence="2" type="ORF">AAE3_LOCUS3023</name>
</gene>
<accession>A0A8S0VQQ3</accession>
<dbReference type="EMBL" id="CACVBS010000030">
    <property type="protein sequence ID" value="CAA7260775.1"/>
    <property type="molecule type" value="Genomic_DNA"/>
</dbReference>
<dbReference type="Proteomes" id="UP000467700">
    <property type="component" value="Unassembled WGS sequence"/>
</dbReference>
<dbReference type="OrthoDB" id="2124139at2759"/>
<feature type="compositionally biased region" description="Basic and acidic residues" evidence="1">
    <location>
        <begin position="23"/>
        <end position="34"/>
    </location>
</feature>
<comment type="caution">
    <text evidence="2">The sequence shown here is derived from an EMBL/GenBank/DDBJ whole genome shotgun (WGS) entry which is preliminary data.</text>
</comment>
<protein>
    <submittedName>
        <fullName evidence="2">Uncharacterized protein</fullName>
    </submittedName>
</protein>